<keyword evidence="9 13" id="KW-1133">Transmembrane helix</keyword>
<proteinExistence type="inferred from homology"/>
<keyword evidence="15" id="KW-1185">Reference proteome</keyword>
<feature type="transmembrane region" description="Helical" evidence="13">
    <location>
        <begin position="114"/>
        <end position="138"/>
    </location>
</feature>
<evidence type="ECO:0000256" key="1">
    <source>
        <dbReference type="ARBA" id="ARBA00003408"/>
    </source>
</evidence>
<evidence type="ECO:0000256" key="5">
    <source>
        <dbReference type="ARBA" id="ARBA00022448"/>
    </source>
</evidence>
<keyword evidence="10" id="KW-0406">Ion transport</keyword>
<evidence type="ECO:0000256" key="11">
    <source>
        <dbReference type="ARBA" id="ARBA00023136"/>
    </source>
</evidence>
<feature type="transmembrane region" description="Helical" evidence="13">
    <location>
        <begin position="73"/>
        <end position="94"/>
    </location>
</feature>
<dbReference type="GO" id="GO:0015297">
    <property type="term" value="F:antiporter activity"/>
    <property type="evidence" value="ECO:0007669"/>
    <property type="project" value="UniProtKB-KW"/>
</dbReference>
<feature type="transmembrane region" description="Helical" evidence="13">
    <location>
        <begin position="309"/>
        <end position="330"/>
    </location>
</feature>
<comment type="caution">
    <text evidence="14">The sequence shown here is derived from an EMBL/GenBank/DDBJ whole genome shotgun (WGS) entry which is preliminary data.</text>
</comment>
<reference evidence="14 15" key="1">
    <citation type="submission" date="2020-01" db="EMBL/GenBank/DDBJ databases">
        <title>Anaeroalcalibacter tamaniensis gen. nov., sp. nov., moderately halophilic strictly anaerobic fermenter bacterium from mud volcano of Taman peninsula.</title>
        <authorList>
            <person name="Frolova A."/>
            <person name="Merkel A.Y."/>
            <person name="Slobodkin A.I."/>
        </authorList>
    </citation>
    <scope>NUCLEOTIDE SEQUENCE [LARGE SCALE GENOMIC DNA]</scope>
    <source>
        <strain evidence="14 15">F-3ap</strain>
    </source>
</reference>
<evidence type="ECO:0000256" key="4">
    <source>
        <dbReference type="ARBA" id="ARBA00020268"/>
    </source>
</evidence>
<evidence type="ECO:0000256" key="9">
    <source>
        <dbReference type="ARBA" id="ARBA00022989"/>
    </source>
</evidence>
<evidence type="ECO:0000256" key="6">
    <source>
        <dbReference type="ARBA" id="ARBA00022449"/>
    </source>
</evidence>
<evidence type="ECO:0000256" key="7">
    <source>
        <dbReference type="ARBA" id="ARBA00022475"/>
    </source>
</evidence>
<evidence type="ECO:0000313" key="14">
    <source>
        <dbReference type="EMBL" id="NDL68197.1"/>
    </source>
</evidence>
<dbReference type="PIRSF" id="PIRSF006603">
    <property type="entry name" value="DinF"/>
    <property type="match status" value="1"/>
</dbReference>
<dbReference type="GO" id="GO:0005886">
    <property type="term" value="C:plasma membrane"/>
    <property type="evidence" value="ECO:0007669"/>
    <property type="project" value="UniProtKB-SubCell"/>
</dbReference>
<keyword evidence="11 13" id="KW-0472">Membrane</keyword>
<evidence type="ECO:0000256" key="2">
    <source>
        <dbReference type="ARBA" id="ARBA00004651"/>
    </source>
</evidence>
<dbReference type="InterPro" id="IPR050222">
    <property type="entry name" value="MATE_MdtK"/>
</dbReference>
<comment type="function">
    <text evidence="1">Multidrug efflux pump.</text>
</comment>
<dbReference type="GO" id="GO:0042910">
    <property type="term" value="F:xenobiotic transmembrane transporter activity"/>
    <property type="evidence" value="ECO:0007669"/>
    <property type="project" value="InterPro"/>
</dbReference>
<feature type="transmembrane region" description="Helical" evidence="13">
    <location>
        <begin position="37"/>
        <end position="61"/>
    </location>
</feature>
<sequence>MPILLEQAFLMLMGVVNTVMAGRLGREAVSAIGMIDSLNNIAITFFSALAVGGTVVVAQSLGRQDPQQARRAGLNSVAAGVALSIGITLVLALFRRSLVLSAFGQAEPRVMAYAVEYFTITLFTYPLMALLSMAFGILRGSGNTKAPMKISLTMNVFNVVLGYLLIFGLHLSNPHFNLGIPGLGVRGAALAIGAARTLGALLVVLALGRDFFKGKRGTVRNFRFHSGTLVDVFRIGLPAGLESLLFNGGKLVTQVFVVGMGTAAIASNAIASSMFGLLNIPGTAISIAATTMVGREIGRKDPEKAKRILTYLVKTCMVVLLGICMLMFPFSRFLASIYTEDREVVELTGGLVRSAAVAMPLLWAMSFILPAGFKGSGDVRYTLLVSVVGMWMFRILVGYLLAIPLGIGVLGIWLGMYADWLVRAVLFALRLKNGKWNQSGG</sequence>
<feature type="transmembrane region" description="Helical" evidence="13">
    <location>
        <begin position="150"/>
        <end position="171"/>
    </location>
</feature>
<dbReference type="Proteomes" id="UP000461585">
    <property type="component" value="Unassembled WGS sequence"/>
</dbReference>
<comment type="similarity">
    <text evidence="3">Belongs to the multi antimicrobial extrusion (MATE) (TC 2.A.66.1) family.</text>
</comment>
<dbReference type="AlphaFoldDB" id="A0A7X5HX24"/>
<gene>
    <name evidence="14" type="ORF">GXN74_10635</name>
</gene>
<dbReference type="EMBL" id="JAAEEH010000030">
    <property type="protein sequence ID" value="NDL68197.1"/>
    <property type="molecule type" value="Genomic_DNA"/>
</dbReference>
<feature type="transmembrane region" description="Helical" evidence="13">
    <location>
        <begin position="251"/>
        <end position="271"/>
    </location>
</feature>
<accession>A0A7X5HX24</accession>
<evidence type="ECO:0000256" key="10">
    <source>
        <dbReference type="ARBA" id="ARBA00023065"/>
    </source>
</evidence>
<dbReference type="CDD" id="cd13137">
    <property type="entry name" value="MATE_NorM_like"/>
    <property type="match status" value="1"/>
</dbReference>
<dbReference type="Pfam" id="PF01554">
    <property type="entry name" value="MatE"/>
    <property type="match status" value="2"/>
</dbReference>
<evidence type="ECO:0000256" key="13">
    <source>
        <dbReference type="SAM" id="Phobius"/>
    </source>
</evidence>
<feature type="transmembrane region" description="Helical" evidence="13">
    <location>
        <begin position="350"/>
        <end position="369"/>
    </location>
</feature>
<evidence type="ECO:0000256" key="8">
    <source>
        <dbReference type="ARBA" id="ARBA00022692"/>
    </source>
</evidence>
<evidence type="ECO:0000256" key="12">
    <source>
        <dbReference type="ARBA" id="ARBA00031636"/>
    </source>
</evidence>
<evidence type="ECO:0000313" key="15">
    <source>
        <dbReference type="Proteomes" id="UP000461585"/>
    </source>
</evidence>
<keyword evidence="7" id="KW-1003">Cell membrane</keyword>
<keyword evidence="6" id="KW-0050">Antiport</keyword>
<dbReference type="InterPro" id="IPR048279">
    <property type="entry name" value="MdtK-like"/>
</dbReference>
<name>A0A7X5HX24_9FIRM</name>
<evidence type="ECO:0000256" key="3">
    <source>
        <dbReference type="ARBA" id="ARBA00010199"/>
    </source>
</evidence>
<protein>
    <recommendedName>
        <fullName evidence="4">Probable multidrug resistance protein NorM</fullName>
    </recommendedName>
    <alternativeName>
        <fullName evidence="12">Multidrug-efflux transporter</fullName>
    </alternativeName>
</protein>
<dbReference type="InterPro" id="IPR002528">
    <property type="entry name" value="MATE_fam"/>
</dbReference>
<dbReference type="PANTHER" id="PTHR43298">
    <property type="entry name" value="MULTIDRUG RESISTANCE PROTEIN NORM-RELATED"/>
    <property type="match status" value="1"/>
</dbReference>
<dbReference type="PANTHER" id="PTHR43298:SF2">
    <property type="entry name" value="FMN_FAD EXPORTER YEEO-RELATED"/>
    <property type="match status" value="1"/>
</dbReference>
<dbReference type="GO" id="GO:0006811">
    <property type="term" value="P:monoatomic ion transport"/>
    <property type="evidence" value="ECO:0007669"/>
    <property type="project" value="UniProtKB-KW"/>
</dbReference>
<organism evidence="14 15">
    <name type="scientific">Anaerotalea alkaliphila</name>
    <dbReference type="NCBI Taxonomy" id="2662126"/>
    <lineage>
        <taxon>Bacteria</taxon>
        <taxon>Bacillati</taxon>
        <taxon>Bacillota</taxon>
        <taxon>Clostridia</taxon>
        <taxon>Eubacteriales</taxon>
        <taxon>Anaerotalea</taxon>
    </lineage>
</organism>
<keyword evidence="5" id="KW-0813">Transport</keyword>
<comment type="subcellular location">
    <subcellularLocation>
        <location evidence="2">Cell membrane</location>
        <topology evidence="2">Multi-pass membrane protein</topology>
    </subcellularLocation>
</comment>
<keyword evidence="8 13" id="KW-0812">Transmembrane</keyword>
<feature type="transmembrane region" description="Helical" evidence="13">
    <location>
        <begin position="183"/>
        <end position="207"/>
    </location>
</feature>
<dbReference type="NCBIfam" id="TIGR00797">
    <property type="entry name" value="matE"/>
    <property type="match status" value="1"/>
</dbReference>